<dbReference type="Pfam" id="PF13848">
    <property type="entry name" value="Thioredoxin_6"/>
    <property type="match status" value="1"/>
</dbReference>
<dbReference type="InterPro" id="IPR013766">
    <property type="entry name" value="Thioredoxin_domain"/>
</dbReference>
<dbReference type="GO" id="GO:0005789">
    <property type="term" value="C:endoplasmic reticulum membrane"/>
    <property type="evidence" value="ECO:0007669"/>
    <property type="project" value="UniProtKB-SubCell"/>
</dbReference>
<feature type="domain" description="Thioredoxin" evidence="8">
    <location>
        <begin position="12"/>
        <end position="149"/>
    </location>
</feature>
<evidence type="ECO:0000256" key="7">
    <source>
        <dbReference type="SAM" id="SignalP"/>
    </source>
</evidence>
<dbReference type="CDD" id="cd02961">
    <property type="entry name" value="PDI_a_family"/>
    <property type="match status" value="1"/>
</dbReference>
<dbReference type="PANTHER" id="PTHR46426:SF1">
    <property type="entry name" value="PROTEIN DISULFIDE-ISOMERASE TMX3"/>
    <property type="match status" value="1"/>
</dbReference>
<dbReference type="Pfam" id="PF00085">
    <property type="entry name" value="Thioredoxin"/>
    <property type="match status" value="2"/>
</dbReference>
<keyword evidence="4 6" id="KW-0472">Membrane</keyword>
<evidence type="ECO:0000256" key="1">
    <source>
        <dbReference type="ARBA" id="ARBA00004389"/>
    </source>
</evidence>
<gene>
    <name evidence="9" type="ORF">SmJEL517_g02094</name>
</gene>
<dbReference type="STRING" id="1806994.A0A507CD51"/>
<reference evidence="9 10" key="1">
    <citation type="journal article" date="2019" name="Sci. Rep.">
        <title>Comparative genomics of chytrid fungi reveal insights into the obligate biotrophic and pathogenic lifestyle of Synchytrium endobioticum.</title>
        <authorList>
            <person name="van de Vossenberg B.T.L.H."/>
            <person name="Warris S."/>
            <person name="Nguyen H.D.T."/>
            <person name="van Gent-Pelzer M.P.E."/>
            <person name="Joly D.L."/>
            <person name="van de Geest H.C."/>
            <person name="Bonants P.J.M."/>
            <person name="Smith D.S."/>
            <person name="Levesque C.A."/>
            <person name="van der Lee T.A.J."/>
        </authorList>
    </citation>
    <scope>NUCLEOTIDE SEQUENCE [LARGE SCALE GENOMIC DNA]</scope>
    <source>
        <strain evidence="9 10">JEL517</strain>
    </source>
</reference>
<protein>
    <recommendedName>
        <fullName evidence="8">Thioredoxin domain-containing protein</fullName>
    </recommendedName>
</protein>
<evidence type="ECO:0000259" key="8">
    <source>
        <dbReference type="PROSITE" id="PS51352"/>
    </source>
</evidence>
<evidence type="ECO:0000256" key="3">
    <source>
        <dbReference type="ARBA" id="ARBA00022989"/>
    </source>
</evidence>
<dbReference type="InterPro" id="IPR052250">
    <property type="entry name" value="PDI_TMX3"/>
</dbReference>
<dbReference type="PRINTS" id="PR00421">
    <property type="entry name" value="THIOREDOXIN"/>
</dbReference>
<comment type="caution">
    <text evidence="9">The sequence shown here is derived from an EMBL/GenBank/DDBJ whole genome shotgun (WGS) entry which is preliminary data.</text>
</comment>
<dbReference type="InterPro" id="IPR017937">
    <property type="entry name" value="Thioredoxin_CS"/>
</dbReference>
<dbReference type="InterPro" id="IPR036249">
    <property type="entry name" value="Thioredoxin-like_sf"/>
</dbReference>
<evidence type="ECO:0000256" key="5">
    <source>
        <dbReference type="ARBA" id="ARBA00045246"/>
    </source>
</evidence>
<keyword evidence="2 6" id="KW-0812">Transmembrane</keyword>
<keyword evidence="3 6" id="KW-1133">Transmembrane helix</keyword>
<dbReference type="Proteomes" id="UP000319731">
    <property type="component" value="Unassembled WGS sequence"/>
</dbReference>
<dbReference type="AlphaFoldDB" id="A0A507CD51"/>
<dbReference type="RefSeq" id="XP_031025958.1">
    <property type="nucleotide sequence ID" value="XM_031168022.1"/>
</dbReference>
<proteinExistence type="predicted"/>
<dbReference type="SUPFAM" id="SSF52833">
    <property type="entry name" value="Thioredoxin-like"/>
    <property type="match status" value="2"/>
</dbReference>
<dbReference type="PANTHER" id="PTHR46426">
    <property type="entry name" value="PROTEIN DISULFIDE-ISOMERASE TMX3"/>
    <property type="match status" value="1"/>
</dbReference>
<dbReference type="PROSITE" id="PS51352">
    <property type="entry name" value="THIOREDOXIN_2"/>
    <property type="match status" value="2"/>
</dbReference>
<accession>A0A507CD51</accession>
<organism evidence="9 10">
    <name type="scientific">Synchytrium microbalum</name>
    <dbReference type="NCBI Taxonomy" id="1806994"/>
    <lineage>
        <taxon>Eukaryota</taxon>
        <taxon>Fungi</taxon>
        <taxon>Fungi incertae sedis</taxon>
        <taxon>Chytridiomycota</taxon>
        <taxon>Chytridiomycota incertae sedis</taxon>
        <taxon>Chytridiomycetes</taxon>
        <taxon>Synchytriales</taxon>
        <taxon>Synchytriaceae</taxon>
        <taxon>Synchytrium</taxon>
    </lineage>
</organism>
<keyword evidence="10" id="KW-1185">Reference proteome</keyword>
<evidence type="ECO:0000256" key="6">
    <source>
        <dbReference type="SAM" id="Phobius"/>
    </source>
</evidence>
<dbReference type="GeneID" id="42003319"/>
<feature type="transmembrane region" description="Helical" evidence="6">
    <location>
        <begin position="586"/>
        <end position="604"/>
    </location>
</feature>
<dbReference type="PROSITE" id="PS00194">
    <property type="entry name" value="THIOREDOXIN_1"/>
    <property type="match status" value="1"/>
</dbReference>
<name>A0A507CD51_9FUNG</name>
<evidence type="ECO:0000256" key="2">
    <source>
        <dbReference type="ARBA" id="ARBA00022692"/>
    </source>
</evidence>
<evidence type="ECO:0000313" key="10">
    <source>
        <dbReference type="Proteomes" id="UP000319731"/>
    </source>
</evidence>
<feature type="domain" description="Thioredoxin" evidence="8">
    <location>
        <begin position="197"/>
        <end position="366"/>
    </location>
</feature>
<evidence type="ECO:0000256" key="4">
    <source>
        <dbReference type="ARBA" id="ARBA00023136"/>
    </source>
</evidence>
<feature type="signal peptide" evidence="7">
    <location>
        <begin position="1"/>
        <end position="23"/>
    </location>
</feature>
<dbReference type="OrthoDB" id="427280at2759"/>
<dbReference type="Gene3D" id="3.40.30.10">
    <property type="entry name" value="Glutaredoxin"/>
    <property type="match status" value="3"/>
</dbReference>
<keyword evidence="7" id="KW-0732">Signal</keyword>
<comment type="subcellular location">
    <subcellularLocation>
        <location evidence="1">Endoplasmic reticulum membrane</location>
        <topology evidence="1">Single-pass membrane protein</topology>
    </subcellularLocation>
</comment>
<evidence type="ECO:0000313" key="9">
    <source>
        <dbReference type="EMBL" id="TPX35485.1"/>
    </source>
</evidence>
<dbReference type="EMBL" id="QEAO01000008">
    <property type="protein sequence ID" value="TPX35485.1"/>
    <property type="molecule type" value="Genomic_DNA"/>
</dbReference>
<comment type="function">
    <text evidence="5">Probable disulfide isomerase, which participates in the folding of proteins containing disulfide bonds. May act as a dithiol oxidase. Acts as a regulator of endoplasmic reticulum-mitochondria contact sites via its ability to regulate redox signals.</text>
</comment>
<feature type="chain" id="PRO_5021258492" description="Thioredoxin domain-containing protein" evidence="7">
    <location>
        <begin position="24"/>
        <end position="617"/>
    </location>
</feature>
<sequence>MIISWRSSILSLLLAVLASNCQADTRQEIEIAFNEAEKSIAFLDAGNFTEVTSNGLYLLFMGAKWCRHCQVLTPKWLVLQQKAADLEEDDIHVRKLECTSRENEDFCANKMKIQAYPTIRLFFKGSAVQDYSGPPETDALYAFLMEKANQFIPNQKRQQPVIAVEEDKGQNAVKDVKVVSEVDNTNLGVESAIIQIQNVLDLHRSSSSPDANPNGEIAHMTSATFNEIVKSGPAFVMFHAPWCGHCKKLAPVWEAFADSMKNKLNVAKVDCTVESVLCKKQGVMGYPTLKYFGGGEVLEYSGGRTLSALQDYVENSMTATSVHPVKYNEVKGLLKMDEIAFYFVYDYRSPPYNGQELMLGVQKLRGDVKIYVCPDIRALTVLGVTRHNPSDPLLVVAKDYGSEMEAYDSTWSVGSVIEWIKAKRVPLVIELDHTTSNDILASGKMVVMGCMIQSDPESADLMKAMRDIAKSWNRYVAEVGLTVSRPIVFVWLDGARWAAYLSRTYALDSRNLPRLLIVDTKSEMYYETQSKGKLLEFEGQSTTTALSEILAGKLSGKSSGGYFGWFMKTIIYIFSPLGMMILNHPILMTIFGVALILSIIYLVFTGDHDVIRDPKAE</sequence>